<keyword evidence="2" id="KW-0732">Signal</keyword>
<evidence type="ECO:0000256" key="2">
    <source>
        <dbReference type="SAM" id="SignalP"/>
    </source>
</evidence>
<feature type="signal peptide" evidence="2">
    <location>
        <begin position="1"/>
        <end position="24"/>
    </location>
</feature>
<proteinExistence type="predicted"/>
<evidence type="ECO:0000313" key="4">
    <source>
        <dbReference type="EMBL" id="KAB2582972.1"/>
    </source>
</evidence>
<dbReference type="AlphaFoldDB" id="A0A0C3AC42"/>
<dbReference type="PROSITE" id="PS51257">
    <property type="entry name" value="PROKAR_LIPOPROTEIN"/>
    <property type="match status" value="1"/>
</dbReference>
<gene>
    <name evidence="4" type="ORF">BS297_23095</name>
</gene>
<evidence type="ECO:0000313" key="5">
    <source>
        <dbReference type="Proteomes" id="UP000325576"/>
    </source>
</evidence>
<name>A0A0C3AC42_RHOER</name>
<evidence type="ECO:0000256" key="1">
    <source>
        <dbReference type="SAM" id="MobiDB-lite"/>
    </source>
</evidence>
<comment type="caution">
    <text evidence="4">The sequence shown here is derived from an EMBL/GenBank/DDBJ whole genome shotgun (WGS) entry which is preliminary data.</text>
</comment>
<reference evidence="4 5" key="1">
    <citation type="journal article" date="2017" name="Poromechanics V (2013)">
        <title>Genomic Characterization of the Arsenic-Tolerant Actinobacterium, &lt;i&gt;Rhodococcus erythropolis&lt;/i&gt; S43.</title>
        <authorList>
            <person name="Retamal-Morales G."/>
            <person name="Mehnert M."/>
            <person name="Schwabe R."/>
            <person name="Tischler D."/>
            <person name="Schloemann M."/>
            <person name="Levican G.J."/>
        </authorList>
    </citation>
    <scope>NUCLEOTIDE SEQUENCE [LARGE SCALE GENOMIC DNA]</scope>
    <source>
        <strain evidence="4 5">S43</strain>
    </source>
</reference>
<dbReference type="Pfam" id="PF26526">
    <property type="entry name" value="DUF8175"/>
    <property type="match status" value="1"/>
</dbReference>
<dbReference type="InterPro" id="IPR058488">
    <property type="entry name" value="DUF8175"/>
</dbReference>
<feature type="chain" id="PRO_5041037446" description="DUF8175 domain-containing protein" evidence="2">
    <location>
        <begin position="25"/>
        <end position="217"/>
    </location>
</feature>
<feature type="domain" description="DUF8175" evidence="3">
    <location>
        <begin position="26"/>
        <end position="211"/>
    </location>
</feature>
<accession>A0A0C3AC42</accession>
<dbReference type="EMBL" id="MRBO01000615">
    <property type="protein sequence ID" value="KAB2582972.1"/>
    <property type="molecule type" value="Genomic_DNA"/>
</dbReference>
<evidence type="ECO:0000259" key="3">
    <source>
        <dbReference type="Pfam" id="PF26526"/>
    </source>
</evidence>
<feature type="region of interest" description="Disordered" evidence="1">
    <location>
        <begin position="184"/>
        <end position="205"/>
    </location>
</feature>
<sequence>MAIHRYRLVGALAAAALALSVATACGSSEEDPGTGTGAAVDTSAAPQQVTWESYRGVAVPVSAVDGPTSVSAKIPFGYSRTPQGVVMAAIQGQSRLALAPDETWAQTAQLLTAPGRGRDAYAVARVMTSITTEADPAQTAQFAGFRIEDYSPDEAVVWLATRMPDAALSASPTSLIWQNGDWKITLPDPQPETSEAAPTDPVPLTSLDGYTAFSYAD</sequence>
<dbReference type="Proteomes" id="UP000325576">
    <property type="component" value="Unassembled WGS sequence"/>
</dbReference>
<organism evidence="4 5">
    <name type="scientific">Rhodococcus erythropolis</name>
    <name type="common">Arthrobacter picolinophilus</name>
    <dbReference type="NCBI Taxonomy" id="1833"/>
    <lineage>
        <taxon>Bacteria</taxon>
        <taxon>Bacillati</taxon>
        <taxon>Actinomycetota</taxon>
        <taxon>Actinomycetes</taxon>
        <taxon>Mycobacteriales</taxon>
        <taxon>Nocardiaceae</taxon>
        <taxon>Rhodococcus</taxon>
        <taxon>Rhodococcus erythropolis group</taxon>
    </lineage>
</organism>
<protein>
    <recommendedName>
        <fullName evidence="3">DUF8175 domain-containing protein</fullName>
    </recommendedName>
</protein>